<dbReference type="GO" id="GO:0140359">
    <property type="term" value="F:ABC-type transporter activity"/>
    <property type="evidence" value="ECO:0007669"/>
    <property type="project" value="InterPro"/>
</dbReference>
<feature type="transmembrane region" description="Helical" evidence="1">
    <location>
        <begin position="239"/>
        <end position="261"/>
    </location>
</feature>
<dbReference type="KEGG" id="cfon:HZU75_05295"/>
<feature type="transmembrane region" description="Helical" evidence="1">
    <location>
        <begin position="46"/>
        <end position="67"/>
    </location>
</feature>
<keyword evidence="1" id="KW-0812">Transmembrane</keyword>
<gene>
    <name evidence="2" type="ORF">HZU75_05295</name>
</gene>
<keyword evidence="3" id="KW-1185">Reference proteome</keyword>
<dbReference type="AlphaFoldDB" id="A0A7D5ZD40"/>
<dbReference type="PANTHER" id="PTHR43471">
    <property type="entry name" value="ABC TRANSPORTER PERMEASE"/>
    <property type="match status" value="1"/>
</dbReference>
<evidence type="ECO:0000256" key="1">
    <source>
        <dbReference type="SAM" id="Phobius"/>
    </source>
</evidence>
<feature type="transmembrane region" description="Helical" evidence="1">
    <location>
        <begin position="139"/>
        <end position="161"/>
    </location>
</feature>
<protein>
    <submittedName>
        <fullName evidence="2">ABC transporter permease</fullName>
    </submittedName>
</protein>
<feature type="transmembrane region" description="Helical" evidence="1">
    <location>
        <begin position="98"/>
        <end position="119"/>
    </location>
</feature>
<dbReference type="PANTHER" id="PTHR43471:SF10">
    <property type="entry name" value="SLL1107 PROTEIN"/>
    <property type="match status" value="1"/>
</dbReference>
<accession>A0A7D5ZD40</accession>
<dbReference type="RefSeq" id="WP_180308115.1">
    <property type="nucleotide sequence ID" value="NZ_CP058952.1"/>
</dbReference>
<dbReference type="Pfam" id="PF12679">
    <property type="entry name" value="ABC2_membrane_2"/>
    <property type="match status" value="1"/>
</dbReference>
<dbReference type="GO" id="GO:0005886">
    <property type="term" value="C:plasma membrane"/>
    <property type="evidence" value="ECO:0007669"/>
    <property type="project" value="UniProtKB-SubCell"/>
</dbReference>
<sequence>MFALIKSSLQIGLRGNTIRGIALFGAFLIFLAYLTGSFSPRQPQTVALDVGFSFLRITLVFLAIFWIQELISKEIDKKTIYFTLAYPIPRWQYLISRYIAVLALSAVFTLIYALMLLMAATYANTEYQQQFIVNLGAPFWFTLLGLYLDVAVVTSFALLVATFATTPLLPLALGLIYAIAGKGLGAALEYIHAGADGNAKMVSNFKQLLDVINWLIPDLSRLDWRISALYNLPINYSAMALSCLMAISYICILLSLAALIFQRRESF</sequence>
<evidence type="ECO:0000313" key="3">
    <source>
        <dbReference type="Proteomes" id="UP000510822"/>
    </source>
</evidence>
<reference evidence="2 3" key="1">
    <citation type="journal article" date="2016" name="Int. J. Syst. Evol. Microbiol.">
        <title>Chitinibacter fontanus sp. nov., isolated from a spring.</title>
        <authorList>
            <person name="Sheu S.Y."/>
            <person name="Li Y.S."/>
            <person name="Young C.C."/>
            <person name="Chen W.M."/>
        </authorList>
    </citation>
    <scope>NUCLEOTIDE SEQUENCE [LARGE SCALE GENOMIC DNA]</scope>
    <source>
        <strain evidence="2 3">STM-7</strain>
    </source>
</reference>
<keyword evidence="1" id="KW-0472">Membrane</keyword>
<proteinExistence type="predicted"/>
<feature type="transmembrane region" description="Helical" evidence="1">
    <location>
        <begin position="21"/>
        <end position="40"/>
    </location>
</feature>
<feature type="transmembrane region" description="Helical" evidence="1">
    <location>
        <begin position="168"/>
        <end position="191"/>
    </location>
</feature>
<organism evidence="2 3">
    <name type="scientific">Chitinibacter fontanus</name>
    <dbReference type="NCBI Taxonomy" id="1737446"/>
    <lineage>
        <taxon>Bacteria</taxon>
        <taxon>Pseudomonadati</taxon>
        <taxon>Pseudomonadota</taxon>
        <taxon>Betaproteobacteria</taxon>
        <taxon>Neisseriales</taxon>
        <taxon>Chitinibacteraceae</taxon>
        <taxon>Chitinibacter</taxon>
    </lineage>
</organism>
<evidence type="ECO:0000313" key="2">
    <source>
        <dbReference type="EMBL" id="QLI80984.1"/>
    </source>
</evidence>
<keyword evidence="1" id="KW-1133">Transmembrane helix</keyword>
<dbReference type="EMBL" id="CP058952">
    <property type="protein sequence ID" value="QLI80984.1"/>
    <property type="molecule type" value="Genomic_DNA"/>
</dbReference>
<dbReference type="Proteomes" id="UP000510822">
    <property type="component" value="Chromosome"/>
</dbReference>
<name>A0A7D5ZD40_9NEIS</name>